<dbReference type="PANTHER" id="PTHR45679">
    <property type="entry name" value="ER DEGRADATION-ENHANCING ALPHA-MANNOSIDASE-LIKE PROTEIN 2"/>
    <property type="match status" value="1"/>
</dbReference>
<dbReference type="OrthoDB" id="8118055at2759"/>
<keyword evidence="8" id="KW-0732">Signal</keyword>
<evidence type="ECO:0000256" key="8">
    <source>
        <dbReference type="SAM" id="SignalP"/>
    </source>
</evidence>
<comment type="similarity">
    <text evidence="2 7">Belongs to the glycosyl hydrolase 47 family.</text>
</comment>
<evidence type="ECO:0000256" key="1">
    <source>
        <dbReference type="ARBA" id="ARBA00004240"/>
    </source>
</evidence>
<keyword evidence="7" id="KW-0326">Glycosidase</keyword>
<dbReference type="GO" id="GO:0005975">
    <property type="term" value="P:carbohydrate metabolic process"/>
    <property type="evidence" value="ECO:0007669"/>
    <property type="project" value="InterPro"/>
</dbReference>
<dbReference type="GO" id="GO:0016020">
    <property type="term" value="C:membrane"/>
    <property type="evidence" value="ECO:0007669"/>
    <property type="project" value="InterPro"/>
</dbReference>
<dbReference type="EC" id="3.2.1.-" evidence="7"/>
<sequence length="603" mass="70528">MKLKIFNFVFLITIFISQSCTIRLDYTLYSQLINDLQERTSDKYTPELIRNYFNLNQQSLKQFDEYLYFSENERNRLKNLAKEMFTFGYDNYLKHAYPQDELDPIHCCGRGPDHLRPDNINVNDALGDYLLTLVDSLTSLIVFGNSTEFKRASKLVIENLSFDKNSTVQVFEATIRILGSLLSSHLIVTNEYQPFGDMKIENYENEFLNLAHDLAVRLLSAFNNENSNLPYPRVNLKYGIPLNSYNHTCTSGAGTLVLEFGLLSYLLNDPIYEKVARDVSEIIFKKRNPITGLLGNEFNIRNGEWQGFMSGLGAGIDSYLEYLLKSFVLFGHKKELNMFKEMKKSIKTYLRHGRAECLKGTGHHPIYLNVNMNTGSVMNNWIDSLQAFFAGVQILDGDLEEAICFHSLYFAIWKKFGVLPERFNWNVKLPDVYFYPLRPEFAEATYFLYRATKSPFYLHVAKLILENLNEITRVKCGFATVHDVLDKSLEDRMESFFLSETLKYLYLTFDKENYLNNKGEIEYIFTTEGHMFPIKKAFELKSNFENIDHNYTMVLDSFFERKKVNYDYKLRFSLPMKMKYFHQLYDMVGLNDNLTDLLVRKKM</sequence>
<dbReference type="InterPro" id="IPR001382">
    <property type="entry name" value="Glyco_hydro_47"/>
</dbReference>
<keyword evidence="4" id="KW-0325">Glycoprotein</keyword>
<feature type="chain" id="PRO_5032489218" description="alpha-1,2-Mannosidase" evidence="8">
    <location>
        <begin position="20"/>
        <end position="603"/>
    </location>
</feature>
<reference evidence="9" key="1">
    <citation type="submission" date="2021-02" db="EMBL/GenBank/DDBJ databases">
        <authorList>
            <person name="Nowell W R."/>
        </authorList>
    </citation>
    <scope>NUCLEOTIDE SEQUENCE</scope>
    <source>
        <strain evidence="9">Ploen Becks lab</strain>
    </source>
</reference>
<dbReference type="EMBL" id="CAJNOC010001501">
    <property type="protein sequence ID" value="CAF0869921.1"/>
    <property type="molecule type" value="Genomic_DNA"/>
</dbReference>
<organism evidence="9 10">
    <name type="scientific">Brachionus calyciflorus</name>
    <dbReference type="NCBI Taxonomy" id="104777"/>
    <lineage>
        <taxon>Eukaryota</taxon>
        <taxon>Metazoa</taxon>
        <taxon>Spiralia</taxon>
        <taxon>Gnathifera</taxon>
        <taxon>Rotifera</taxon>
        <taxon>Eurotatoria</taxon>
        <taxon>Monogononta</taxon>
        <taxon>Pseudotrocha</taxon>
        <taxon>Ploima</taxon>
        <taxon>Brachionidae</taxon>
        <taxon>Brachionus</taxon>
    </lineage>
</organism>
<keyword evidence="10" id="KW-1185">Reference proteome</keyword>
<proteinExistence type="inferred from homology"/>
<dbReference type="GO" id="GO:0004571">
    <property type="term" value="F:mannosyl-oligosaccharide 1,2-alpha-mannosidase activity"/>
    <property type="evidence" value="ECO:0007669"/>
    <property type="project" value="InterPro"/>
</dbReference>
<comment type="subcellular location">
    <subcellularLocation>
        <location evidence="1">Endoplasmic reticulum</location>
    </subcellularLocation>
</comment>
<feature type="signal peptide" evidence="8">
    <location>
        <begin position="1"/>
        <end position="19"/>
    </location>
</feature>
<dbReference type="PROSITE" id="PS51257">
    <property type="entry name" value="PROKAR_LIPOPROTEIN"/>
    <property type="match status" value="1"/>
</dbReference>
<evidence type="ECO:0000256" key="2">
    <source>
        <dbReference type="ARBA" id="ARBA00007658"/>
    </source>
</evidence>
<evidence type="ECO:0000256" key="7">
    <source>
        <dbReference type="RuleBase" id="RU361193"/>
    </source>
</evidence>
<dbReference type="GO" id="GO:0044322">
    <property type="term" value="C:endoplasmic reticulum quality control compartment"/>
    <property type="evidence" value="ECO:0007669"/>
    <property type="project" value="GOC"/>
</dbReference>
<gene>
    <name evidence="9" type="ORF">OXX778_LOCUS9880</name>
</gene>
<feature type="active site" evidence="5">
    <location>
        <position position="440"/>
    </location>
</feature>
<dbReference type="GO" id="GO:0005509">
    <property type="term" value="F:calcium ion binding"/>
    <property type="evidence" value="ECO:0007669"/>
    <property type="project" value="InterPro"/>
</dbReference>
<dbReference type="InterPro" id="IPR036026">
    <property type="entry name" value="Seven-hairpin_glycosidases"/>
</dbReference>
<dbReference type="AlphaFoldDB" id="A0A813XLL8"/>
<dbReference type="InterPro" id="IPR044674">
    <property type="entry name" value="EDEM1/2/3"/>
</dbReference>
<evidence type="ECO:0000256" key="5">
    <source>
        <dbReference type="PIRSR" id="PIRSR601382-1"/>
    </source>
</evidence>
<keyword evidence="6" id="KW-0479">Metal-binding</keyword>
<feature type="binding site" evidence="6">
    <location>
        <position position="527"/>
    </location>
    <ligand>
        <name>Ca(2+)</name>
        <dbReference type="ChEBI" id="CHEBI:29108"/>
    </ligand>
</feature>
<protein>
    <recommendedName>
        <fullName evidence="7">alpha-1,2-Mannosidase</fullName>
        <ecNumber evidence="7">3.2.1.-</ecNumber>
    </recommendedName>
</protein>
<keyword evidence="7" id="KW-0378">Hydrolase</keyword>
<dbReference type="Pfam" id="PF01532">
    <property type="entry name" value="Glyco_hydro_47"/>
    <property type="match status" value="1"/>
</dbReference>
<evidence type="ECO:0000256" key="3">
    <source>
        <dbReference type="ARBA" id="ARBA00022824"/>
    </source>
</evidence>
<evidence type="ECO:0000256" key="4">
    <source>
        <dbReference type="ARBA" id="ARBA00023180"/>
    </source>
</evidence>
<feature type="active site" description="Proton donor" evidence="5">
    <location>
        <position position="421"/>
    </location>
</feature>
<dbReference type="InterPro" id="IPR012341">
    <property type="entry name" value="6hp_glycosidase-like_sf"/>
</dbReference>
<comment type="cofactor">
    <cofactor evidence="6">
        <name>Ca(2+)</name>
        <dbReference type="ChEBI" id="CHEBI:29108"/>
    </cofactor>
</comment>
<dbReference type="Gene3D" id="1.50.10.10">
    <property type="match status" value="1"/>
</dbReference>
<evidence type="ECO:0000313" key="9">
    <source>
        <dbReference type="EMBL" id="CAF0869921.1"/>
    </source>
</evidence>
<feature type="active site" evidence="5">
    <location>
        <position position="317"/>
    </location>
</feature>
<dbReference type="PANTHER" id="PTHR45679:SF5">
    <property type="entry name" value="ER DEGRADATION-ENHANCING ALPHA-MANNOSIDASE-LIKE PROTEIN 1"/>
    <property type="match status" value="1"/>
</dbReference>
<evidence type="ECO:0000313" key="10">
    <source>
        <dbReference type="Proteomes" id="UP000663879"/>
    </source>
</evidence>
<accession>A0A813XLL8</accession>
<dbReference type="PRINTS" id="PR00747">
    <property type="entry name" value="GLYHDRLASE47"/>
</dbReference>
<keyword evidence="6" id="KW-0106">Calcium</keyword>
<feature type="active site" description="Proton donor" evidence="5">
    <location>
        <position position="172"/>
    </location>
</feature>
<dbReference type="GO" id="GO:1904380">
    <property type="term" value="P:endoplasmic reticulum mannose trimming"/>
    <property type="evidence" value="ECO:0007669"/>
    <property type="project" value="InterPro"/>
</dbReference>
<evidence type="ECO:0000256" key="6">
    <source>
        <dbReference type="PIRSR" id="PIRSR601382-2"/>
    </source>
</evidence>
<dbReference type="SUPFAM" id="SSF48225">
    <property type="entry name" value="Seven-hairpin glycosidases"/>
    <property type="match status" value="1"/>
</dbReference>
<dbReference type="Proteomes" id="UP000663879">
    <property type="component" value="Unassembled WGS sequence"/>
</dbReference>
<comment type="caution">
    <text evidence="9">The sequence shown here is derived from an EMBL/GenBank/DDBJ whole genome shotgun (WGS) entry which is preliminary data.</text>
</comment>
<keyword evidence="3" id="KW-0256">Endoplasmic reticulum</keyword>
<name>A0A813XLL8_9BILA</name>